<sequence length="547" mass="60751">MGRQLGLLIDRQGRVEMIIVGDTGAIFIPELPRARSGAGRLRGLRLVHTHLTPELISQEDLMDLLFLRLDGLAVLTVDAHGGPQQLQRAHLLPPNPEKRHYTVHPATPWDRVETDFVAEVEALEEEMTRAMPEVREASDGPAAVLVSVAALPRPVQELNLEELRELARTAGVDVVGTMIQRVPSVNPKFILGKGKLTELEVLALQGNASMIVFDGELSPAQLRNLAEVTERKVLDRTQLILDIFAQHATTRAGKLQVEMAQLKYTQPRLVGKNRAMDRLAGGIGGRGPGETKLETDRRRIRDRITRIKGELDTLRKQRAFARARRAKQRVPLASLVGYTNAGKSTLLNALTNAEVLAENKLFATLDPTTRRLRFPEERELILADTVGFIRNLPKELVEAFRATLEELEAADLLIHVADAGHPELDRQLRAVEDILVEMEMHDIPRLLVLNKWDTVPEELRETLLLAHPEAIPVAALQREGLDALAHGIASRIDWERTMRPADGTDGEWCDEATEASPTGTVDPDAWGSDTDDGLPYEWPCSCEDPVQ</sequence>
<protein>
    <recommendedName>
        <fullName evidence="6">GTPase HflX</fullName>
    </recommendedName>
    <alternativeName>
        <fullName evidence="6">GTP-binding protein HflX</fullName>
    </alternativeName>
</protein>
<comment type="subcellular location">
    <subcellularLocation>
        <location evidence="6">Cytoplasm</location>
    </subcellularLocation>
    <text evidence="6">May associate with membranes.</text>
</comment>
<evidence type="ECO:0000256" key="8">
    <source>
        <dbReference type="SAM" id="MobiDB-lite"/>
    </source>
</evidence>
<dbReference type="EMBL" id="CP000527">
    <property type="protein sequence ID" value="ABM27176.1"/>
    <property type="molecule type" value="Genomic_DNA"/>
</dbReference>
<feature type="region of interest" description="Disordered" evidence="8">
    <location>
        <begin position="507"/>
        <end position="538"/>
    </location>
</feature>
<comment type="function">
    <text evidence="6">GTPase that associates with the 50S ribosomal subunit and may have a role during protein synthesis or ribosome biogenesis.</text>
</comment>
<name>A0A0H3A6U7_NITV4</name>
<comment type="subunit">
    <text evidence="6">Monomer. Associates with the 50S ribosomal subunit.</text>
</comment>
<dbReference type="GO" id="GO:0005737">
    <property type="term" value="C:cytoplasm"/>
    <property type="evidence" value="ECO:0007669"/>
    <property type="project" value="UniProtKB-SubCell"/>
</dbReference>
<evidence type="ECO:0000256" key="2">
    <source>
        <dbReference type="ARBA" id="ARBA00022723"/>
    </source>
</evidence>
<dbReference type="Gene3D" id="3.40.50.300">
    <property type="entry name" value="P-loop containing nucleotide triphosphate hydrolases"/>
    <property type="match status" value="1"/>
</dbReference>
<dbReference type="GO" id="GO:0005525">
    <property type="term" value="F:GTP binding"/>
    <property type="evidence" value="ECO:0007669"/>
    <property type="project" value="UniProtKB-UniRule"/>
</dbReference>
<dbReference type="Pfam" id="PF01926">
    <property type="entry name" value="MMR_HSR1"/>
    <property type="match status" value="1"/>
</dbReference>
<evidence type="ECO:0000256" key="6">
    <source>
        <dbReference type="HAMAP-Rule" id="MF_00900"/>
    </source>
</evidence>
<dbReference type="InterPro" id="IPR025121">
    <property type="entry name" value="GTPase_HflX_N"/>
</dbReference>
<dbReference type="FunFam" id="3.40.50.11060:FF:000001">
    <property type="entry name" value="GTPase HflX"/>
    <property type="match status" value="1"/>
</dbReference>
<feature type="domain" description="Hflx-type G" evidence="9">
    <location>
        <begin position="331"/>
        <end position="497"/>
    </location>
</feature>
<organism evidence="10 11">
    <name type="scientific">Nitratidesulfovibrio vulgaris (strain DP4)</name>
    <name type="common">Desulfovibrio vulgaris</name>
    <dbReference type="NCBI Taxonomy" id="391774"/>
    <lineage>
        <taxon>Bacteria</taxon>
        <taxon>Pseudomonadati</taxon>
        <taxon>Thermodesulfobacteriota</taxon>
        <taxon>Desulfovibrionia</taxon>
        <taxon>Desulfovibrionales</taxon>
        <taxon>Desulfovibrionaceae</taxon>
        <taxon>Nitratidesulfovibrio</taxon>
    </lineage>
</organism>
<dbReference type="PRINTS" id="PR00326">
    <property type="entry name" value="GTP1OBG"/>
</dbReference>
<keyword evidence="7" id="KW-0175">Coiled coil</keyword>
<dbReference type="HOGENOM" id="CLU_019597_7_1_7"/>
<dbReference type="SUPFAM" id="SSF52540">
    <property type="entry name" value="P-loop containing nucleoside triphosphate hydrolases"/>
    <property type="match status" value="1"/>
</dbReference>
<gene>
    <name evidence="6" type="primary">hflX</name>
    <name evidence="10" type="ordered locus">Dvul_0152</name>
</gene>
<dbReference type="InterPro" id="IPR027417">
    <property type="entry name" value="P-loop_NTPase"/>
</dbReference>
<dbReference type="GO" id="GO:0043022">
    <property type="term" value="F:ribosome binding"/>
    <property type="evidence" value="ECO:0007669"/>
    <property type="project" value="TreeGrafter"/>
</dbReference>
<dbReference type="Pfam" id="PF13167">
    <property type="entry name" value="GTP-bdg_N"/>
    <property type="match status" value="1"/>
</dbReference>
<keyword evidence="5 6" id="KW-0342">GTP-binding</keyword>
<dbReference type="PANTHER" id="PTHR10229:SF0">
    <property type="entry name" value="GTP-BINDING PROTEIN 6-RELATED"/>
    <property type="match status" value="1"/>
</dbReference>
<keyword evidence="2" id="KW-0479">Metal-binding</keyword>
<evidence type="ECO:0000256" key="4">
    <source>
        <dbReference type="ARBA" id="ARBA00022842"/>
    </source>
</evidence>
<dbReference type="SMR" id="A0A0H3A6U7"/>
<dbReference type="Gene3D" id="6.10.250.2860">
    <property type="match status" value="1"/>
</dbReference>
<dbReference type="HAMAP" id="MF_00900">
    <property type="entry name" value="GTPase_HflX"/>
    <property type="match status" value="1"/>
</dbReference>
<evidence type="ECO:0000259" key="9">
    <source>
        <dbReference type="PROSITE" id="PS51705"/>
    </source>
</evidence>
<dbReference type="Proteomes" id="UP000009173">
    <property type="component" value="Chromosome"/>
</dbReference>
<keyword evidence="10" id="KW-0378">Hydrolase</keyword>
<dbReference type="AlphaFoldDB" id="A0A0H3A6U7"/>
<evidence type="ECO:0000256" key="3">
    <source>
        <dbReference type="ARBA" id="ARBA00022741"/>
    </source>
</evidence>
<dbReference type="CDD" id="cd01878">
    <property type="entry name" value="HflX"/>
    <property type="match status" value="1"/>
</dbReference>
<proteinExistence type="inferred from homology"/>
<dbReference type="InterPro" id="IPR042108">
    <property type="entry name" value="GTPase_HflX_N_sf"/>
</dbReference>
<dbReference type="InterPro" id="IPR032305">
    <property type="entry name" value="GTP-bd_M"/>
</dbReference>
<accession>A0A0H3A6U7</accession>
<evidence type="ECO:0000256" key="7">
    <source>
        <dbReference type="SAM" id="Coils"/>
    </source>
</evidence>
<keyword evidence="4" id="KW-0460">Magnesium</keyword>
<keyword evidence="1 6" id="KW-0963">Cytoplasm</keyword>
<dbReference type="Pfam" id="PF16360">
    <property type="entry name" value="GTP-bdg_M"/>
    <property type="match status" value="1"/>
</dbReference>
<dbReference type="InterPro" id="IPR016496">
    <property type="entry name" value="GTPase_HflX"/>
</dbReference>
<keyword evidence="3 6" id="KW-0547">Nucleotide-binding</keyword>
<evidence type="ECO:0000313" key="10">
    <source>
        <dbReference type="EMBL" id="ABM27176.1"/>
    </source>
</evidence>
<dbReference type="InterPro" id="IPR030394">
    <property type="entry name" value="G_HFLX_dom"/>
</dbReference>
<dbReference type="KEGG" id="dvl:Dvul_0152"/>
<dbReference type="PANTHER" id="PTHR10229">
    <property type="entry name" value="GTP-BINDING PROTEIN HFLX"/>
    <property type="match status" value="1"/>
</dbReference>
<feature type="coiled-coil region" evidence="7">
    <location>
        <begin position="297"/>
        <end position="324"/>
    </location>
</feature>
<evidence type="ECO:0000256" key="1">
    <source>
        <dbReference type="ARBA" id="ARBA00022490"/>
    </source>
</evidence>
<dbReference type="GO" id="GO:0046872">
    <property type="term" value="F:metal ion binding"/>
    <property type="evidence" value="ECO:0007669"/>
    <property type="project" value="UniProtKB-KW"/>
</dbReference>
<dbReference type="GO" id="GO:0003924">
    <property type="term" value="F:GTPase activity"/>
    <property type="evidence" value="ECO:0007669"/>
    <property type="project" value="UniProtKB-UniRule"/>
</dbReference>
<comment type="similarity">
    <text evidence="6">Belongs to the TRAFAC class OBG-HflX-like GTPase superfamily. HflX GTPase family.</text>
</comment>
<dbReference type="RefSeq" id="WP_011791423.1">
    <property type="nucleotide sequence ID" value="NC_008751.1"/>
</dbReference>
<dbReference type="InterPro" id="IPR006073">
    <property type="entry name" value="GTP-bd"/>
</dbReference>
<reference evidence="11" key="1">
    <citation type="journal article" date="2009" name="Environ. Microbiol.">
        <title>Contribution of mobile genetic elements to Desulfovibrio vulgaris genome plasticity.</title>
        <authorList>
            <person name="Walker C.B."/>
            <person name="Stolyar S."/>
            <person name="Chivian D."/>
            <person name="Pinel N."/>
            <person name="Gabster J.A."/>
            <person name="Dehal P.S."/>
            <person name="He Z."/>
            <person name="Yang Z.K."/>
            <person name="Yen H.C."/>
            <person name="Zhou J."/>
            <person name="Wall J.D."/>
            <person name="Hazen T.C."/>
            <person name="Arkin A.P."/>
            <person name="Stahl D.A."/>
        </authorList>
    </citation>
    <scope>NUCLEOTIDE SEQUENCE [LARGE SCALE GENOMIC DNA]</scope>
    <source>
        <strain evidence="11">DP4</strain>
    </source>
</reference>
<dbReference type="Gene3D" id="3.40.50.11060">
    <property type="entry name" value="GTPase HflX, N-terminal domain"/>
    <property type="match status" value="1"/>
</dbReference>
<evidence type="ECO:0000256" key="5">
    <source>
        <dbReference type="ARBA" id="ARBA00023134"/>
    </source>
</evidence>
<dbReference type="PROSITE" id="PS51705">
    <property type="entry name" value="G_HFLX"/>
    <property type="match status" value="1"/>
</dbReference>
<evidence type="ECO:0000313" key="11">
    <source>
        <dbReference type="Proteomes" id="UP000009173"/>
    </source>
</evidence>
<dbReference type="NCBIfam" id="TIGR03156">
    <property type="entry name" value="GTP_HflX"/>
    <property type="match status" value="1"/>
</dbReference>